<dbReference type="Proteomes" id="UP000627984">
    <property type="component" value="Unassembled WGS sequence"/>
</dbReference>
<reference evidence="4" key="1">
    <citation type="journal article" date="2014" name="Int. J. Syst. Evol. Microbiol.">
        <title>Complete genome sequence of Corynebacterium casei LMG S-19264T (=DSM 44701T), isolated from a smear-ripened cheese.</title>
        <authorList>
            <consortium name="US DOE Joint Genome Institute (JGI-PGF)"/>
            <person name="Walter F."/>
            <person name="Albersmeier A."/>
            <person name="Kalinowski J."/>
            <person name="Ruckert C."/>
        </authorList>
    </citation>
    <scope>NUCLEOTIDE SEQUENCE</scope>
    <source>
        <strain evidence="4">JCM 3093</strain>
    </source>
</reference>
<evidence type="ECO:0000259" key="3">
    <source>
        <dbReference type="PROSITE" id="PS50937"/>
    </source>
</evidence>
<dbReference type="AlphaFoldDB" id="A0AA37BJA4"/>
<proteinExistence type="predicted"/>
<dbReference type="SUPFAM" id="SSF55136">
    <property type="entry name" value="Probable bacterial effector-binding domain"/>
    <property type="match status" value="1"/>
</dbReference>
<dbReference type="InterPro" id="IPR000551">
    <property type="entry name" value="MerR-type_HTH_dom"/>
</dbReference>
<dbReference type="SUPFAM" id="SSF46955">
    <property type="entry name" value="Putative DNA-binding domain"/>
    <property type="match status" value="1"/>
</dbReference>
<dbReference type="GO" id="GO:0003677">
    <property type="term" value="F:DNA binding"/>
    <property type="evidence" value="ECO:0007669"/>
    <property type="project" value="UniProtKB-KW"/>
</dbReference>
<comment type="caution">
    <text evidence="4">The sequence shown here is derived from an EMBL/GenBank/DDBJ whole genome shotgun (WGS) entry which is preliminary data.</text>
</comment>
<dbReference type="SMART" id="SM00871">
    <property type="entry name" value="AraC_E_bind"/>
    <property type="match status" value="1"/>
</dbReference>
<accession>A0AA37BJA4</accession>
<dbReference type="PANTHER" id="PTHR30204">
    <property type="entry name" value="REDOX-CYCLING DRUG-SENSING TRANSCRIPTIONAL ACTIVATOR SOXR"/>
    <property type="match status" value="1"/>
</dbReference>
<organism evidence="4 5">
    <name type="scientific">Planomonospora parontospora</name>
    <dbReference type="NCBI Taxonomy" id="58119"/>
    <lineage>
        <taxon>Bacteria</taxon>
        <taxon>Bacillati</taxon>
        <taxon>Actinomycetota</taxon>
        <taxon>Actinomycetes</taxon>
        <taxon>Streptosporangiales</taxon>
        <taxon>Streptosporangiaceae</taxon>
        <taxon>Planomonospora</taxon>
    </lineage>
</organism>
<evidence type="ECO:0000256" key="2">
    <source>
        <dbReference type="SAM" id="MobiDB-lite"/>
    </source>
</evidence>
<dbReference type="InterPro" id="IPR029442">
    <property type="entry name" value="GyrI-like"/>
</dbReference>
<dbReference type="PROSITE" id="PS50937">
    <property type="entry name" value="HTH_MERR_2"/>
    <property type="match status" value="1"/>
</dbReference>
<evidence type="ECO:0000256" key="1">
    <source>
        <dbReference type="ARBA" id="ARBA00023125"/>
    </source>
</evidence>
<dbReference type="InterPro" id="IPR011256">
    <property type="entry name" value="Reg_factor_effector_dom_sf"/>
</dbReference>
<dbReference type="Pfam" id="PF13411">
    <property type="entry name" value="MerR_1"/>
    <property type="match status" value="1"/>
</dbReference>
<protein>
    <submittedName>
        <fullName evidence="4">MerR family transcriptional regulator</fullName>
    </submittedName>
</protein>
<evidence type="ECO:0000313" key="4">
    <source>
        <dbReference type="EMBL" id="GGK77334.1"/>
    </source>
</evidence>
<dbReference type="Pfam" id="PF06445">
    <property type="entry name" value="GyrI-like"/>
    <property type="match status" value="1"/>
</dbReference>
<dbReference type="InterPro" id="IPR009061">
    <property type="entry name" value="DNA-bd_dom_put_sf"/>
</dbReference>
<dbReference type="Gene3D" id="1.10.1660.10">
    <property type="match status" value="1"/>
</dbReference>
<feature type="domain" description="HTH merR-type" evidence="3">
    <location>
        <begin position="61"/>
        <end position="131"/>
    </location>
</feature>
<dbReference type="CDD" id="cd01107">
    <property type="entry name" value="HTH_BmrR"/>
    <property type="match status" value="1"/>
</dbReference>
<dbReference type="PANTHER" id="PTHR30204:SF97">
    <property type="entry name" value="MERR FAMILY REGULATORY PROTEIN"/>
    <property type="match status" value="1"/>
</dbReference>
<evidence type="ECO:0000313" key="5">
    <source>
        <dbReference type="Proteomes" id="UP000627984"/>
    </source>
</evidence>
<gene>
    <name evidence="4" type="ORF">GCM10010126_40760</name>
</gene>
<dbReference type="InterPro" id="IPR010499">
    <property type="entry name" value="AraC_E-bd"/>
</dbReference>
<dbReference type="InterPro" id="IPR047057">
    <property type="entry name" value="MerR_fam"/>
</dbReference>
<dbReference type="GO" id="GO:0003700">
    <property type="term" value="F:DNA-binding transcription factor activity"/>
    <property type="evidence" value="ECO:0007669"/>
    <property type="project" value="InterPro"/>
</dbReference>
<sequence length="333" mass="34870">MPSFPVVRADPPGRADRFPLSLLSGRCLRTGPAGGPVEVMGSSPRGRAHAGDVNEDLEEALLPIGRFARLCRLSVKQLRHYAELGLLPPAWVDPGTGYRYYRAGQAREALSIGLLRSLDVPLAAIGEVLSGTDPHRALGRVRDGLEAELARRRRTLATLERVLGAGLPALPVEVVAEPPRRVALAREVAASPEDIGRAFAACVARLGVPAPDPGGPAGDGGEPAGLVGLFPVELEGPLPVAVAAPLEAGGPGGGRRPPPGTESDLLPGGAFARVVHVGPYDQSAPAYHSLLAWCAERGHPVRGPVREVYLSDPAVTVPERLVTHLMVRLEDPG</sequence>
<name>A0AA37BJA4_9ACTN</name>
<reference evidence="4" key="2">
    <citation type="submission" date="2022-09" db="EMBL/GenBank/DDBJ databases">
        <authorList>
            <person name="Sun Q."/>
            <person name="Ohkuma M."/>
        </authorList>
    </citation>
    <scope>NUCLEOTIDE SEQUENCE</scope>
    <source>
        <strain evidence="4">JCM 3093</strain>
    </source>
</reference>
<dbReference type="EMBL" id="BMQD01000012">
    <property type="protein sequence ID" value="GGK77334.1"/>
    <property type="molecule type" value="Genomic_DNA"/>
</dbReference>
<dbReference type="SMART" id="SM00422">
    <property type="entry name" value="HTH_MERR"/>
    <property type="match status" value="1"/>
</dbReference>
<feature type="region of interest" description="Disordered" evidence="2">
    <location>
        <begin position="243"/>
        <end position="266"/>
    </location>
</feature>
<keyword evidence="1" id="KW-0238">DNA-binding</keyword>
<dbReference type="Gene3D" id="3.20.80.10">
    <property type="entry name" value="Regulatory factor, effector binding domain"/>
    <property type="match status" value="1"/>
</dbReference>